<dbReference type="AlphaFoldDB" id="A0A0D2MSR6"/>
<evidence type="ECO:0000313" key="2">
    <source>
        <dbReference type="Proteomes" id="UP000054498"/>
    </source>
</evidence>
<dbReference type="EMBL" id="KK100489">
    <property type="protein sequence ID" value="KIZ05570.1"/>
    <property type="molecule type" value="Genomic_DNA"/>
</dbReference>
<proteinExistence type="predicted"/>
<dbReference type="InterPro" id="IPR036047">
    <property type="entry name" value="F-box-like_dom_sf"/>
</dbReference>
<protein>
    <recommendedName>
        <fullName evidence="3">F-box domain-containing protein</fullName>
    </recommendedName>
</protein>
<keyword evidence="2" id="KW-1185">Reference proteome</keyword>
<accession>A0A0D2MSR6</accession>
<name>A0A0D2MSR6_9CHLO</name>
<evidence type="ECO:0000313" key="1">
    <source>
        <dbReference type="EMBL" id="KIZ05570.1"/>
    </source>
</evidence>
<dbReference type="Proteomes" id="UP000054498">
    <property type="component" value="Unassembled WGS sequence"/>
</dbReference>
<dbReference type="SUPFAM" id="SSF81383">
    <property type="entry name" value="F-box domain"/>
    <property type="match status" value="1"/>
</dbReference>
<sequence length="479" mass="49145">MTSPLSPSRRACNTSGPGHDQQHDAVLCDHTLTQVLSWLGVLDLAGAAGLVCKEWHRASICKEVWRSRMHAKLLRLFSDPFAATVLIEARPGSVCSPARLFKAVYCCNLIRNGEFLERTNSTRGCNPGGSGRSVTWVLTHNGKGLSWEYPLLDPALPLPPASATHLARDGSPSPSVHRTLSAAVDIRWTGHALRRTPSGCGVTGCGASSTASASPGSGATILSTKLSSTASSSSSSSSSSVGSVPPVRAASGPFAVGCVAPSCFQWSELAQGIDLAQALQDQAGLTPALAAAVLGCGAAVEFSVWVASSGGGKGSSGGGGLGECQVILGLVPPQDVAAAAAEQLLLECMPKAVVPFGDRLPSGLPLPEAQRASNAAAAEGLEALGLAATRLKVIGPFAAGQQWAQVRCRLWLPAPPAGAGVEEVLAQAPKLVVALRGRSEVRATGPRAVQRGPKFMAARVVFVPLDDERSDPLNASATA</sequence>
<reference evidence="1 2" key="1">
    <citation type="journal article" date="2013" name="BMC Genomics">
        <title>Reconstruction of the lipid metabolism for the microalga Monoraphidium neglectum from its genome sequence reveals characteristics suitable for biofuel production.</title>
        <authorList>
            <person name="Bogen C."/>
            <person name="Al-Dilaimi A."/>
            <person name="Albersmeier A."/>
            <person name="Wichmann J."/>
            <person name="Grundmann M."/>
            <person name="Rupp O."/>
            <person name="Lauersen K.J."/>
            <person name="Blifernez-Klassen O."/>
            <person name="Kalinowski J."/>
            <person name="Goesmann A."/>
            <person name="Mussgnug J.H."/>
            <person name="Kruse O."/>
        </authorList>
    </citation>
    <scope>NUCLEOTIDE SEQUENCE [LARGE SCALE GENOMIC DNA]</scope>
    <source>
        <strain evidence="1 2">SAG 48.87</strain>
    </source>
</reference>
<dbReference type="KEGG" id="mng:MNEG_2392"/>
<gene>
    <name evidence="1" type="ORF">MNEG_2392</name>
</gene>
<evidence type="ECO:0008006" key="3">
    <source>
        <dbReference type="Google" id="ProtNLM"/>
    </source>
</evidence>
<organism evidence="1 2">
    <name type="scientific">Monoraphidium neglectum</name>
    <dbReference type="NCBI Taxonomy" id="145388"/>
    <lineage>
        <taxon>Eukaryota</taxon>
        <taxon>Viridiplantae</taxon>
        <taxon>Chlorophyta</taxon>
        <taxon>core chlorophytes</taxon>
        <taxon>Chlorophyceae</taxon>
        <taxon>CS clade</taxon>
        <taxon>Sphaeropleales</taxon>
        <taxon>Selenastraceae</taxon>
        <taxon>Monoraphidium</taxon>
    </lineage>
</organism>
<dbReference type="RefSeq" id="XP_013904589.1">
    <property type="nucleotide sequence ID" value="XM_014049135.1"/>
</dbReference>
<dbReference type="OrthoDB" id="543066at2759"/>
<dbReference type="GeneID" id="25735270"/>